<dbReference type="InterPro" id="IPR039425">
    <property type="entry name" value="RNA_pol_sigma-70-like"/>
</dbReference>
<keyword evidence="4" id="KW-0238">DNA-binding</keyword>
<evidence type="ECO:0000256" key="5">
    <source>
        <dbReference type="ARBA" id="ARBA00023163"/>
    </source>
</evidence>
<dbReference type="InterPro" id="IPR013325">
    <property type="entry name" value="RNA_pol_sigma_r2"/>
</dbReference>
<evidence type="ECO:0000259" key="6">
    <source>
        <dbReference type="Pfam" id="PF04542"/>
    </source>
</evidence>
<feature type="domain" description="RNA polymerase sigma-70 region 2" evidence="6">
    <location>
        <begin position="45"/>
        <end position="111"/>
    </location>
</feature>
<keyword evidence="2" id="KW-0805">Transcription regulation</keyword>
<dbReference type="PANTHER" id="PTHR43133:SF8">
    <property type="entry name" value="RNA POLYMERASE SIGMA FACTOR HI_1459-RELATED"/>
    <property type="match status" value="1"/>
</dbReference>
<evidence type="ECO:0000256" key="4">
    <source>
        <dbReference type="ARBA" id="ARBA00023125"/>
    </source>
</evidence>
<keyword evidence="3" id="KW-0731">Sigma factor</keyword>
<protein>
    <recommendedName>
        <fullName evidence="10">RNA polymerase sigma factor</fullName>
    </recommendedName>
</protein>
<dbReference type="InterPro" id="IPR014284">
    <property type="entry name" value="RNA_pol_sigma-70_dom"/>
</dbReference>
<dbReference type="KEGG" id="cmah:C1I91_03955"/>
<dbReference type="Proteomes" id="UP000286268">
    <property type="component" value="Chromosome"/>
</dbReference>
<dbReference type="GO" id="GO:0003677">
    <property type="term" value="F:DNA binding"/>
    <property type="evidence" value="ECO:0007669"/>
    <property type="project" value="UniProtKB-KW"/>
</dbReference>
<dbReference type="InterPro" id="IPR036388">
    <property type="entry name" value="WH-like_DNA-bd_sf"/>
</dbReference>
<keyword evidence="9" id="KW-1185">Reference proteome</keyword>
<accession>A0A3R5UDL5</accession>
<dbReference type="AlphaFoldDB" id="A0A3R5UDL5"/>
<proteinExistence type="inferred from homology"/>
<dbReference type="NCBIfam" id="TIGR02937">
    <property type="entry name" value="sigma70-ECF"/>
    <property type="match status" value="1"/>
</dbReference>
<gene>
    <name evidence="8" type="ORF">C1I91_03955</name>
</gene>
<dbReference type="SUPFAM" id="SSF88659">
    <property type="entry name" value="Sigma3 and sigma4 domains of RNA polymerase sigma factors"/>
    <property type="match status" value="1"/>
</dbReference>
<comment type="similarity">
    <text evidence="1">Belongs to the sigma-70 factor family. ECF subfamily.</text>
</comment>
<evidence type="ECO:0000256" key="1">
    <source>
        <dbReference type="ARBA" id="ARBA00010641"/>
    </source>
</evidence>
<evidence type="ECO:0000313" key="9">
    <source>
        <dbReference type="Proteomes" id="UP000286268"/>
    </source>
</evidence>
<organism evidence="8 9">
    <name type="scientific">Clostridium manihotivorum</name>
    <dbReference type="NCBI Taxonomy" id="2320868"/>
    <lineage>
        <taxon>Bacteria</taxon>
        <taxon>Bacillati</taxon>
        <taxon>Bacillota</taxon>
        <taxon>Clostridia</taxon>
        <taxon>Eubacteriales</taxon>
        <taxon>Clostridiaceae</taxon>
        <taxon>Clostridium</taxon>
    </lineage>
</organism>
<dbReference type="SUPFAM" id="SSF88946">
    <property type="entry name" value="Sigma2 domain of RNA polymerase sigma factors"/>
    <property type="match status" value="1"/>
</dbReference>
<dbReference type="Gene3D" id="1.10.10.10">
    <property type="entry name" value="Winged helix-like DNA-binding domain superfamily/Winged helix DNA-binding domain"/>
    <property type="match status" value="1"/>
</dbReference>
<evidence type="ECO:0008006" key="10">
    <source>
        <dbReference type="Google" id="ProtNLM"/>
    </source>
</evidence>
<dbReference type="Pfam" id="PF04542">
    <property type="entry name" value="Sigma70_r2"/>
    <property type="match status" value="1"/>
</dbReference>
<evidence type="ECO:0000259" key="7">
    <source>
        <dbReference type="Pfam" id="PF08281"/>
    </source>
</evidence>
<dbReference type="Pfam" id="PF08281">
    <property type="entry name" value="Sigma70_r4_2"/>
    <property type="match status" value="1"/>
</dbReference>
<dbReference type="InterPro" id="IPR013249">
    <property type="entry name" value="RNA_pol_sigma70_r4_t2"/>
</dbReference>
<dbReference type="GO" id="GO:0016987">
    <property type="term" value="F:sigma factor activity"/>
    <property type="evidence" value="ECO:0007669"/>
    <property type="project" value="UniProtKB-KW"/>
</dbReference>
<dbReference type="OrthoDB" id="9789355at2"/>
<dbReference type="EMBL" id="CP025746">
    <property type="protein sequence ID" value="QAA30884.1"/>
    <property type="molecule type" value="Genomic_DNA"/>
</dbReference>
<dbReference type="PANTHER" id="PTHR43133">
    <property type="entry name" value="RNA POLYMERASE ECF-TYPE SIGMA FACTO"/>
    <property type="match status" value="1"/>
</dbReference>
<evidence type="ECO:0000256" key="2">
    <source>
        <dbReference type="ARBA" id="ARBA00023015"/>
    </source>
</evidence>
<dbReference type="GO" id="GO:0006352">
    <property type="term" value="P:DNA-templated transcription initiation"/>
    <property type="evidence" value="ECO:0007669"/>
    <property type="project" value="InterPro"/>
</dbReference>
<name>A0A3R5UDL5_9CLOT</name>
<feature type="domain" description="RNA polymerase sigma factor 70 region 4 type 2" evidence="7">
    <location>
        <begin position="143"/>
        <end position="193"/>
    </location>
</feature>
<dbReference type="Gene3D" id="1.10.1740.10">
    <property type="match status" value="1"/>
</dbReference>
<sequence>MHYLYKYHCFLPNLIITLTGVSILNEDIELVTNVLRGDIDSFNALVNKYELIVLRFVYSITKDKEASEDIAQETFITAYNKLYLYDKRYKFSNWLLQISKNKAIDFMRKYKKIYESNIEEANNLSSSEASPEEQLEYSDLKKEVETFIESLEELDRQIILLRYSGERTFFDISQILSISESTVKRKYYRLREKFKKSINYCKTFEQGGISNELL</sequence>
<evidence type="ECO:0000256" key="3">
    <source>
        <dbReference type="ARBA" id="ARBA00023082"/>
    </source>
</evidence>
<evidence type="ECO:0000313" key="8">
    <source>
        <dbReference type="EMBL" id="QAA30884.1"/>
    </source>
</evidence>
<dbReference type="InterPro" id="IPR007627">
    <property type="entry name" value="RNA_pol_sigma70_r2"/>
</dbReference>
<reference evidence="8 9" key="1">
    <citation type="submission" date="2018-01" db="EMBL/GenBank/DDBJ databases">
        <title>Genome Sequencing and Assembly of Anaerobacter polyendosporus strain CT4.</title>
        <authorList>
            <person name="Tachaapaikoon C."/>
            <person name="Sutheeworapong S."/>
            <person name="Jenjaroenpun P."/>
            <person name="Wongsurawat T."/>
            <person name="Nookeaw I."/>
            <person name="Cheawchanlertfa P."/>
            <person name="Kosugi A."/>
            <person name="Cheevadhanarak S."/>
            <person name="Ratanakhanokchai K."/>
        </authorList>
    </citation>
    <scope>NUCLEOTIDE SEQUENCE [LARGE SCALE GENOMIC DNA]</scope>
    <source>
        <strain evidence="8 9">CT4</strain>
    </source>
</reference>
<keyword evidence="5" id="KW-0804">Transcription</keyword>
<dbReference type="InterPro" id="IPR013324">
    <property type="entry name" value="RNA_pol_sigma_r3/r4-like"/>
</dbReference>